<feature type="compositionally biased region" description="Basic and acidic residues" evidence="1">
    <location>
        <begin position="1682"/>
        <end position="1694"/>
    </location>
</feature>
<dbReference type="SUPFAM" id="SSF50630">
    <property type="entry name" value="Acid proteases"/>
    <property type="match status" value="1"/>
</dbReference>
<feature type="compositionally biased region" description="Polar residues" evidence="1">
    <location>
        <begin position="790"/>
        <end position="799"/>
    </location>
</feature>
<proteinExistence type="predicted"/>
<feature type="region of interest" description="Disordered" evidence="1">
    <location>
        <begin position="1682"/>
        <end position="1733"/>
    </location>
</feature>
<feature type="compositionally biased region" description="Polar residues" evidence="1">
    <location>
        <begin position="1774"/>
        <end position="1792"/>
    </location>
</feature>
<feature type="region of interest" description="Disordered" evidence="1">
    <location>
        <begin position="817"/>
        <end position="870"/>
    </location>
</feature>
<feature type="region of interest" description="Disordered" evidence="1">
    <location>
        <begin position="1007"/>
        <end position="1026"/>
    </location>
</feature>
<keyword evidence="3" id="KW-1185">Reference proteome</keyword>
<protein>
    <submittedName>
        <fullName evidence="2">Uncharacterized protein</fullName>
    </submittedName>
</protein>
<sequence length="2092" mass="231953">MKRKDGEEYMENVVKTMWNITAKNNRNDAWGDAGGSFALLAGSPMPARLERTGKKQRTAQPSGSTTKVVARELANPGQIRATNIRSYQKNLHSVFRILRSGLEVEPQIFGVARLAKRDRRRIVPIGKRFVRRTSSDLPADYNDRLFDEIHRRTQGPDESIAMFATVMDNMFDRVTVKVPEATRLKIILPILPKPTGVLRSADASEGSFFVEELHLQSFRRPAREGHIGKVLGTAANPIILFVRAPKPGRSFVTDVVLLIAPWPRAVSARETGHGGNYVLSHLHGDERPYLKVKIMGTPILGLLDSGAMRTVVGGVGWRKLQNLDLPLQSSVVDYTVADGRVCRNMGSVQTPFDLLGKIRVIEIHIVPDLTEGRLVVFLRLGPDFKSCTSERRLRIAQPVISNLGTKIRVGIVDPDPGATTASAYRESEKRYETSSDVRPIKQRYYPVSPAKQKIIEAEVEEINNMENPLEGCKLIKMSSIKWKRSLQKILIPQHQKSTLIETVFGLQSLPTCPFCKGTHPAWSMSCPKFKEFEMSEDTPVLPTTPGVEGVNEPAEPPISAKETNAFVTKILYDLFPLQRPKIHELIELTATANLFPLGIAAPRLVLSEHGLPMANTPTPSPAALNGAPTAPPQYATNVATVNVAGLNRKKHALENFIETDLIKIVAITEIHNTPCFAELLEEVHQVPQNPNFEDVFFQRLTNNVNAFKNTPIIEPLSHSLNDEHMTDEITTDEVKSIISHLKNSKAPGPDEIRPILLNQTAPKSEDQSGVSMGSQAMDQSGFGLSVGPPLSQTINQGTNQGSLVSHFNSLEQKALLRTEQKKENSSRGTDALGPQLQGSGEESPPSRTTDAGGKNRRNWPTKDRYEETGLITRRPGSGRKRITIQRDDRFLVSTSLPNRTASAVFLVFILNGSLTGHRYITEVLEDHVMPFMITMALSPDMNPIEHVWDELGRRVRRHTPALRTAQELRELLLQEWNNIDQHVILNLIQNKELLELIEARISDIEGLSDDNDEGWESDDGPVDDIHGEEEFDEKEVSSLQEHPGGFSQEPSEELQLSSQYYLDPAASDTSELLLFFDQLFDSVNGSQFKSQDGKTLRSAVTDATNHIPFWESSIVTLKSMYFTAPGSTKPSFIYLWRKVRSIGFKFLTPRALNQDLLENFFSCVRGYAGANSKPTPTSLAHTTKALLMNNLVSPRAIGANCEDDGSLSYLDNLKTFLNTEVAITETPLVLAPVYPPEENCPGEIVPDKSTSTTLRNTLLTYKHDSAGSFSITGNQLNRVYVRARDYAKLYWSTCPVLFRPDTDYWRPAYDPSSVPCLGLPRNRLAAGAPSTVGLCSLVRAWAISGGIASDISHPSCEGVQAILGRGVGPASGYPSLDRCGRCRDLRSPSTKCMIVRAMLVFYADMVGSVSAAGTYWASLGGLTAPPDPLVVVVTMTLFDPFDPLTHCVPPSEDIQWLLLGGPSAGDGPGGTGCGHLRTANLPTVGIPSNPVELRRCSNAVETVCHILQACPVAHDSRIHRHKAVATKIAVQCRKDGREVLEEPHIRHPDGTLYKPDLIVFRSPTDAIVCDVQVSWEVGLSSAEVWRRKRDVYGNPKFLEAARRRWPGTTFEFLPLIVGARGVWPSCNAPTSQALRIHAGLRRSCVAAVLKWGCSAHRSFMKRVWKDGATRRFRMVDHVEAEVRTPQRAEKRPENSKSSSAVSLGKLKSTRAGKRRKEQVTGNGTDGNATERRGVELTVGHCNSGTAPPHGRARNRLQLTALTVTPPNDEGINQRARNQGQGTTLTATPPDRTNPQKEEKENGAEENGQPHRKRAVCPTLEIEKELGTIANAIKKEQAGKISFTKEEQKRILEASGTIRSSVMQLLESLKLPPEQEPWGLIRWQFVSSFMDREESWRARLPQALTGHGCFPAFLHTIGKQQDDCCCYCGERDGAEHTLFVCEDPERLGMRSRVLTEKDKREREREVGGGSPLNVNDQDQAPEWVVVAVNHEHTDMNIFAEHLEPELLGQLVEFGEKDQVTIEKALLIAIWTLATPDCYRSIGVMLHQVQDSAVAIFVTAFEPHHLTPEKKKENIFKIKKVVNIRMRLAQVHKV</sequence>
<dbReference type="InterPro" id="IPR036397">
    <property type="entry name" value="RNaseH_sf"/>
</dbReference>
<reference evidence="2" key="1">
    <citation type="journal article" date="2020" name="J Insects Food Feed">
        <title>The yellow mealworm (Tenebrio molitor) genome: a resource for the emerging insects as food and feed industry.</title>
        <authorList>
            <person name="Eriksson T."/>
            <person name="Andere A."/>
            <person name="Kelstrup H."/>
            <person name="Emery V."/>
            <person name="Picard C."/>
        </authorList>
    </citation>
    <scope>NUCLEOTIDE SEQUENCE</scope>
    <source>
        <strain evidence="2">Stoneville</strain>
        <tissue evidence="2">Whole head</tissue>
    </source>
</reference>
<feature type="compositionally biased region" description="Basic residues" evidence="1">
    <location>
        <begin position="1707"/>
        <end position="1716"/>
    </location>
</feature>
<organism evidence="2 3">
    <name type="scientific">Tenebrio molitor</name>
    <name type="common">Yellow mealworm beetle</name>
    <dbReference type="NCBI Taxonomy" id="7067"/>
    <lineage>
        <taxon>Eukaryota</taxon>
        <taxon>Metazoa</taxon>
        <taxon>Ecdysozoa</taxon>
        <taxon>Arthropoda</taxon>
        <taxon>Hexapoda</taxon>
        <taxon>Insecta</taxon>
        <taxon>Pterygota</taxon>
        <taxon>Neoptera</taxon>
        <taxon>Endopterygota</taxon>
        <taxon>Coleoptera</taxon>
        <taxon>Polyphaga</taxon>
        <taxon>Cucujiformia</taxon>
        <taxon>Tenebrionidae</taxon>
        <taxon>Tenebrio</taxon>
    </lineage>
</organism>
<dbReference type="Proteomes" id="UP000719412">
    <property type="component" value="Unassembled WGS sequence"/>
</dbReference>
<feature type="compositionally biased region" description="Polar residues" evidence="1">
    <location>
        <begin position="836"/>
        <end position="849"/>
    </location>
</feature>
<dbReference type="GO" id="GO:0003676">
    <property type="term" value="F:nucleic acid binding"/>
    <property type="evidence" value="ECO:0007669"/>
    <property type="project" value="InterPro"/>
</dbReference>
<dbReference type="EMBL" id="JABDTM020025363">
    <property type="protein sequence ID" value="KAH0813360.1"/>
    <property type="molecule type" value="Genomic_DNA"/>
</dbReference>
<feature type="compositionally biased region" description="Polar residues" evidence="1">
    <location>
        <begin position="762"/>
        <end position="778"/>
    </location>
</feature>
<feature type="region of interest" description="Disordered" evidence="1">
    <location>
        <begin position="1763"/>
        <end position="1812"/>
    </location>
</feature>
<name>A0A8J6HET3_TENMO</name>
<gene>
    <name evidence="2" type="ORF">GEV33_009431</name>
</gene>
<dbReference type="InterPro" id="IPR021109">
    <property type="entry name" value="Peptidase_aspartic_dom_sf"/>
</dbReference>
<feature type="region of interest" description="Disordered" evidence="1">
    <location>
        <begin position="762"/>
        <end position="799"/>
    </location>
</feature>
<reference evidence="2" key="2">
    <citation type="submission" date="2021-08" db="EMBL/GenBank/DDBJ databases">
        <authorList>
            <person name="Eriksson T."/>
        </authorList>
    </citation>
    <scope>NUCLEOTIDE SEQUENCE</scope>
    <source>
        <strain evidence="2">Stoneville</strain>
        <tissue evidence="2">Whole head</tissue>
    </source>
</reference>
<feature type="compositionally biased region" description="Basic and acidic residues" evidence="1">
    <location>
        <begin position="1793"/>
        <end position="1802"/>
    </location>
</feature>
<evidence type="ECO:0000313" key="2">
    <source>
        <dbReference type="EMBL" id="KAH0813360.1"/>
    </source>
</evidence>
<comment type="caution">
    <text evidence="2">The sequence shown here is derived from an EMBL/GenBank/DDBJ whole genome shotgun (WGS) entry which is preliminary data.</text>
</comment>
<accession>A0A8J6HET3</accession>
<evidence type="ECO:0000313" key="3">
    <source>
        <dbReference type="Proteomes" id="UP000719412"/>
    </source>
</evidence>
<evidence type="ECO:0000256" key="1">
    <source>
        <dbReference type="SAM" id="MobiDB-lite"/>
    </source>
</evidence>
<dbReference type="Gene3D" id="3.30.420.10">
    <property type="entry name" value="Ribonuclease H-like superfamily/Ribonuclease H"/>
    <property type="match status" value="1"/>
</dbReference>